<keyword evidence="5" id="KW-1133">Transmembrane helix</keyword>
<keyword evidence="5" id="KW-0472">Membrane</keyword>
<organism evidence="7 8">
    <name type="scientific">Polyplosphaeria fusca</name>
    <dbReference type="NCBI Taxonomy" id="682080"/>
    <lineage>
        <taxon>Eukaryota</taxon>
        <taxon>Fungi</taxon>
        <taxon>Dikarya</taxon>
        <taxon>Ascomycota</taxon>
        <taxon>Pezizomycotina</taxon>
        <taxon>Dothideomycetes</taxon>
        <taxon>Pleosporomycetidae</taxon>
        <taxon>Pleosporales</taxon>
        <taxon>Tetraplosphaeriaceae</taxon>
        <taxon>Polyplosphaeria</taxon>
    </lineage>
</organism>
<dbReference type="InterPro" id="IPR036864">
    <property type="entry name" value="Zn2-C6_fun-type_DNA-bd_sf"/>
</dbReference>
<dbReference type="EMBL" id="ML996230">
    <property type="protein sequence ID" value="KAF2729942.1"/>
    <property type="molecule type" value="Genomic_DNA"/>
</dbReference>
<feature type="non-terminal residue" evidence="7">
    <location>
        <position position="542"/>
    </location>
</feature>
<evidence type="ECO:0000256" key="2">
    <source>
        <dbReference type="ARBA" id="ARBA00023015"/>
    </source>
</evidence>
<gene>
    <name evidence="7" type="ORF">EJ04DRAFT_474650</name>
</gene>
<proteinExistence type="predicted"/>
<dbReference type="OrthoDB" id="5392779at2759"/>
<keyword evidence="2" id="KW-0805">Transcription regulation</keyword>
<keyword evidence="8" id="KW-1185">Reference proteome</keyword>
<reference evidence="7" key="1">
    <citation type="journal article" date="2020" name="Stud. Mycol.">
        <title>101 Dothideomycetes genomes: a test case for predicting lifestyles and emergence of pathogens.</title>
        <authorList>
            <person name="Haridas S."/>
            <person name="Albert R."/>
            <person name="Binder M."/>
            <person name="Bloem J."/>
            <person name="Labutti K."/>
            <person name="Salamov A."/>
            <person name="Andreopoulos B."/>
            <person name="Baker S."/>
            <person name="Barry K."/>
            <person name="Bills G."/>
            <person name="Bluhm B."/>
            <person name="Cannon C."/>
            <person name="Castanera R."/>
            <person name="Culley D."/>
            <person name="Daum C."/>
            <person name="Ezra D."/>
            <person name="Gonzalez J."/>
            <person name="Henrissat B."/>
            <person name="Kuo A."/>
            <person name="Liang C."/>
            <person name="Lipzen A."/>
            <person name="Lutzoni F."/>
            <person name="Magnuson J."/>
            <person name="Mondo S."/>
            <person name="Nolan M."/>
            <person name="Ohm R."/>
            <person name="Pangilinan J."/>
            <person name="Park H.-J."/>
            <person name="Ramirez L."/>
            <person name="Alfaro M."/>
            <person name="Sun H."/>
            <person name="Tritt A."/>
            <person name="Yoshinaga Y."/>
            <person name="Zwiers L.-H."/>
            <person name="Turgeon B."/>
            <person name="Goodwin S."/>
            <person name="Spatafora J."/>
            <person name="Crous P."/>
            <person name="Grigoriev I."/>
        </authorList>
    </citation>
    <scope>NUCLEOTIDE SEQUENCE</scope>
    <source>
        <strain evidence="7">CBS 125425</strain>
    </source>
</reference>
<dbReference type="PANTHER" id="PTHR47840">
    <property type="entry name" value="ZN(II)2CYS6 TRANSCRIPTION FACTOR (EUROFUNG)-RELATED"/>
    <property type="match status" value="1"/>
</dbReference>
<dbReference type="GO" id="GO:0006351">
    <property type="term" value="P:DNA-templated transcription"/>
    <property type="evidence" value="ECO:0007669"/>
    <property type="project" value="InterPro"/>
</dbReference>
<dbReference type="PROSITE" id="PS00463">
    <property type="entry name" value="ZN2_CY6_FUNGAL_1"/>
    <property type="match status" value="1"/>
</dbReference>
<dbReference type="CDD" id="cd12148">
    <property type="entry name" value="fungal_TF_MHR"/>
    <property type="match status" value="1"/>
</dbReference>
<keyword evidence="3" id="KW-0804">Transcription</keyword>
<comment type="caution">
    <text evidence="7">The sequence shown here is derived from an EMBL/GenBank/DDBJ whole genome shotgun (WGS) entry which is preliminary data.</text>
</comment>
<dbReference type="SMART" id="SM00906">
    <property type="entry name" value="Fungal_trans"/>
    <property type="match status" value="1"/>
</dbReference>
<evidence type="ECO:0000259" key="6">
    <source>
        <dbReference type="PROSITE" id="PS50048"/>
    </source>
</evidence>
<feature type="non-terminal residue" evidence="7">
    <location>
        <position position="1"/>
    </location>
</feature>
<accession>A0A9P4UVG5</accession>
<keyword evidence="4" id="KW-0539">Nucleus</keyword>
<evidence type="ECO:0000256" key="5">
    <source>
        <dbReference type="SAM" id="Phobius"/>
    </source>
</evidence>
<evidence type="ECO:0000256" key="3">
    <source>
        <dbReference type="ARBA" id="ARBA00023163"/>
    </source>
</evidence>
<dbReference type="Gene3D" id="4.10.240.10">
    <property type="entry name" value="Zn(2)-C6 fungal-type DNA-binding domain"/>
    <property type="match status" value="1"/>
</dbReference>
<dbReference type="InterPro" id="IPR001138">
    <property type="entry name" value="Zn2Cys6_DnaBD"/>
</dbReference>
<feature type="transmembrane region" description="Helical" evidence="5">
    <location>
        <begin position="464"/>
        <end position="485"/>
    </location>
</feature>
<protein>
    <recommendedName>
        <fullName evidence="6">Zn(2)-C6 fungal-type domain-containing protein</fullName>
    </recommendedName>
</protein>
<keyword evidence="5" id="KW-0812">Transmembrane</keyword>
<evidence type="ECO:0000256" key="4">
    <source>
        <dbReference type="ARBA" id="ARBA00023242"/>
    </source>
</evidence>
<dbReference type="Proteomes" id="UP000799444">
    <property type="component" value="Unassembled WGS sequence"/>
</dbReference>
<dbReference type="SUPFAM" id="SSF57701">
    <property type="entry name" value="Zn2/Cys6 DNA-binding domain"/>
    <property type="match status" value="1"/>
</dbReference>
<dbReference type="PANTHER" id="PTHR47840:SF1">
    <property type="entry name" value="ZN(II)2CYS6 TRANSCRIPTION FACTOR (EUROFUNG)"/>
    <property type="match status" value="1"/>
</dbReference>
<evidence type="ECO:0000313" key="8">
    <source>
        <dbReference type="Proteomes" id="UP000799444"/>
    </source>
</evidence>
<dbReference type="PROSITE" id="PS50048">
    <property type="entry name" value="ZN2_CY6_FUNGAL_2"/>
    <property type="match status" value="1"/>
</dbReference>
<dbReference type="GO" id="GO:0003677">
    <property type="term" value="F:DNA binding"/>
    <property type="evidence" value="ECO:0007669"/>
    <property type="project" value="InterPro"/>
</dbReference>
<evidence type="ECO:0000313" key="7">
    <source>
        <dbReference type="EMBL" id="KAF2729942.1"/>
    </source>
</evidence>
<dbReference type="GO" id="GO:0000981">
    <property type="term" value="F:DNA-binding transcription factor activity, RNA polymerase II-specific"/>
    <property type="evidence" value="ECO:0007669"/>
    <property type="project" value="InterPro"/>
</dbReference>
<evidence type="ECO:0000256" key="1">
    <source>
        <dbReference type="ARBA" id="ARBA00022723"/>
    </source>
</evidence>
<keyword evidence="1" id="KW-0479">Metal-binding</keyword>
<dbReference type="AlphaFoldDB" id="A0A9P4UVG5"/>
<feature type="domain" description="Zn(2)-C6 fungal-type" evidence="6">
    <location>
        <begin position="20"/>
        <end position="51"/>
    </location>
</feature>
<name>A0A9P4UVG5_9PLEO</name>
<dbReference type="GO" id="GO:0008270">
    <property type="term" value="F:zinc ion binding"/>
    <property type="evidence" value="ECO:0007669"/>
    <property type="project" value="InterPro"/>
</dbReference>
<dbReference type="InterPro" id="IPR007219">
    <property type="entry name" value="XnlR_reg_dom"/>
</dbReference>
<sequence>MMPENESPPKKRKIRKGTSSCWECKRRKARCTFAGPSDAICVGCRHRGTDCRGQDCDGELYPAKKRDGRMEKIEGLVGELLERVGGEALEIGLGVANGDGDVTAMDQSVPSMTGAETTLSAALHSVLPSQELATTIFSYLKFPTCFFQQMLTRNWRELDKVTNPTVAQMAVLPPATANPVTIATKMLIIACLMQYGSPNCAEAQLCVDEEAWAAKRMELAAVAVDRVTTKDDLICSPEGLECIMLEAMYHANAGDLQRSLLAVRRTMTVAQLLGVHRSTRLTSRPVSGDEGDKFDPQYMWHRIICVDRFLCLMLGLPQGSSDLQTIPPGMYEDIALESRLEREHSAIASRILDRNEKGPFSPDCKVVDQIDCDLQKAANRLPTSWWHLPAFNDAKMDERDSFEATSRLVNQLFHFNLVNQLHLPFLLEFPLVERSTYSKEACATASREVLTRYDIFRRHYVMPYAYSAVDFFGMIAAITLMLAHLDRHWRKQSNSLAHLRLTDRALVEKMLEDVKEGSASRRRWSLRNAEILETFLKIEAQA</sequence>